<dbReference type="OrthoDB" id="446890at2759"/>
<accession>A0A8X7S2L8</accession>
<keyword evidence="2" id="KW-1185">Reference proteome</keyword>
<sequence>MASSSSYSPFSAVFDVSKPNPSLNPTAFLVPSLKFSTAISNFANLSNGFSLKSPINPGFLFKSRTFNVQAKAAAETTVHNFTVNVWFLSF</sequence>
<evidence type="ECO:0000313" key="1">
    <source>
        <dbReference type="EMBL" id="KAG2298672.1"/>
    </source>
</evidence>
<evidence type="ECO:0000313" key="2">
    <source>
        <dbReference type="Proteomes" id="UP000886595"/>
    </source>
</evidence>
<comment type="caution">
    <text evidence="1">The sequence shown here is derived from an EMBL/GenBank/DDBJ whole genome shotgun (WGS) entry which is preliminary data.</text>
</comment>
<dbReference type="Proteomes" id="UP000886595">
    <property type="component" value="Unassembled WGS sequence"/>
</dbReference>
<dbReference type="EMBL" id="JAAMPC010000008">
    <property type="protein sequence ID" value="KAG2298672.1"/>
    <property type="molecule type" value="Genomic_DNA"/>
</dbReference>
<organism evidence="1 2">
    <name type="scientific">Brassica carinata</name>
    <name type="common">Ethiopian mustard</name>
    <name type="synonym">Abyssinian cabbage</name>
    <dbReference type="NCBI Taxonomy" id="52824"/>
    <lineage>
        <taxon>Eukaryota</taxon>
        <taxon>Viridiplantae</taxon>
        <taxon>Streptophyta</taxon>
        <taxon>Embryophyta</taxon>
        <taxon>Tracheophyta</taxon>
        <taxon>Spermatophyta</taxon>
        <taxon>Magnoliopsida</taxon>
        <taxon>eudicotyledons</taxon>
        <taxon>Gunneridae</taxon>
        <taxon>Pentapetalae</taxon>
        <taxon>rosids</taxon>
        <taxon>malvids</taxon>
        <taxon>Brassicales</taxon>
        <taxon>Brassicaceae</taxon>
        <taxon>Brassiceae</taxon>
        <taxon>Brassica</taxon>
    </lineage>
</organism>
<proteinExistence type="predicted"/>
<name>A0A8X7S2L8_BRACI</name>
<protein>
    <submittedName>
        <fullName evidence="1">Uncharacterized protein</fullName>
    </submittedName>
</protein>
<gene>
    <name evidence="1" type="ORF">Bca52824_035144</name>
</gene>
<reference evidence="1 2" key="1">
    <citation type="submission" date="2020-02" db="EMBL/GenBank/DDBJ databases">
        <authorList>
            <person name="Ma Q."/>
            <person name="Huang Y."/>
            <person name="Song X."/>
            <person name="Pei D."/>
        </authorList>
    </citation>
    <scope>NUCLEOTIDE SEQUENCE [LARGE SCALE GENOMIC DNA]</scope>
    <source>
        <strain evidence="1">Sxm20200214</strain>
        <tissue evidence="1">Leaf</tissue>
    </source>
</reference>
<dbReference type="AlphaFoldDB" id="A0A8X7S2L8"/>